<accession>A0A1I7ZJR4</accession>
<keyword evidence="1" id="KW-0812">Transmembrane</keyword>
<dbReference type="Proteomes" id="UP000095287">
    <property type="component" value="Unplaced"/>
</dbReference>
<dbReference type="AlphaFoldDB" id="A0A1I7ZJR4"/>
<evidence type="ECO:0000256" key="1">
    <source>
        <dbReference type="SAM" id="Phobius"/>
    </source>
</evidence>
<protein>
    <submittedName>
        <fullName evidence="3">ANK_REP_REGION domain-containing protein</fullName>
    </submittedName>
</protein>
<keyword evidence="1" id="KW-0472">Membrane</keyword>
<organism evidence="2 3">
    <name type="scientific">Steinernema glaseri</name>
    <dbReference type="NCBI Taxonomy" id="37863"/>
    <lineage>
        <taxon>Eukaryota</taxon>
        <taxon>Metazoa</taxon>
        <taxon>Ecdysozoa</taxon>
        <taxon>Nematoda</taxon>
        <taxon>Chromadorea</taxon>
        <taxon>Rhabditida</taxon>
        <taxon>Tylenchina</taxon>
        <taxon>Panagrolaimomorpha</taxon>
        <taxon>Strongyloidoidea</taxon>
        <taxon>Steinernematidae</taxon>
        <taxon>Steinernema</taxon>
    </lineage>
</organism>
<keyword evidence="1" id="KW-1133">Transmembrane helix</keyword>
<sequence length="195" mass="22150">MEIVVFGYSLSFYYPHTDHAHRPYTIVPNGAMDIVQDIPINPIFNYLCLCPSWLYSLNVRYFEYGHESRNRAKAKCTVMLCLSVAVADAPRGDRNNKFVRLAKLRARGRAVLYSAQEEGGRSTYLHRLAANGLKGQTTRLLFFLLSASFPSQTFTIVKYVLVLFAISIFAPLLIISQKKADLWSSSGIPKLRWHV</sequence>
<evidence type="ECO:0000313" key="3">
    <source>
        <dbReference type="WBParaSite" id="L893_g26883.t1"/>
    </source>
</evidence>
<keyword evidence="2" id="KW-1185">Reference proteome</keyword>
<reference evidence="3" key="1">
    <citation type="submission" date="2016-11" db="UniProtKB">
        <authorList>
            <consortium name="WormBaseParasite"/>
        </authorList>
    </citation>
    <scope>IDENTIFICATION</scope>
</reference>
<feature type="transmembrane region" description="Helical" evidence="1">
    <location>
        <begin position="156"/>
        <end position="175"/>
    </location>
</feature>
<evidence type="ECO:0000313" key="2">
    <source>
        <dbReference type="Proteomes" id="UP000095287"/>
    </source>
</evidence>
<proteinExistence type="predicted"/>
<name>A0A1I7ZJR4_9BILA</name>
<dbReference type="WBParaSite" id="L893_g26883.t1">
    <property type="protein sequence ID" value="L893_g26883.t1"/>
    <property type="gene ID" value="L893_g26883"/>
</dbReference>